<keyword evidence="5" id="KW-1185">Reference proteome</keyword>
<accession>A0A1K1R4W2</accession>
<dbReference type="RefSeq" id="WP_143150757.1">
    <property type="nucleotide sequence ID" value="NZ_CP139972.1"/>
</dbReference>
<evidence type="ECO:0000313" key="5">
    <source>
        <dbReference type="Proteomes" id="UP001326715"/>
    </source>
</evidence>
<keyword evidence="1" id="KW-0732">Signal</keyword>
<feature type="chain" id="PRO_5012927617" evidence="1">
    <location>
        <begin position="20"/>
        <end position="177"/>
    </location>
</feature>
<evidence type="ECO:0000256" key="1">
    <source>
        <dbReference type="SAM" id="SignalP"/>
    </source>
</evidence>
<proteinExistence type="predicted"/>
<dbReference type="AlphaFoldDB" id="A0A1K1R4W2"/>
<evidence type="ECO:0000313" key="2">
    <source>
        <dbReference type="EMBL" id="SFW66891.1"/>
    </source>
</evidence>
<dbReference type="EMBL" id="FPIZ01000010">
    <property type="protein sequence ID" value="SFW66891.1"/>
    <property type="molecule type" value="Genomic_DNA"/>
</dbReference>
<name>A0A1K1R4W2_9BACT</name>
<sequence length="177" mass="20923">MKMYICVFALMLWSVVVNAQNKTCYKFTVAEKRYVDSAKLFYPGMENEFRYCREYLCDTIFREQRLFSKDTLRTSSTFKVSNNNWFVLIGKKWSPFYLKGKRVNPVIKISGLNYRLQIKTIYHKDGNTFIQYILNPAGDFTSSVHPIYTFTPSKGIIMITRDGTVLIRDDLKYEEYN</sequence>
<dbReference type="STRING" id="1004.SAMN05661012_03371"/>
<feature type="signal peptide" evidence="1">
    <location>
        <begin position="1"/>
        <end position="19"/>
    </location>
</feature>
<protein>
    <submittedName>
        <fullName evidence="2">Uncharacterized protein</fullName>
    </submittedName>
</protein>
<gene>
    <name evidence="2" type="ORF">SAMN05661012_03371</name>
    <name evidence="3" type="ORF">SR876_01235</name>
</gene>
<reference evidence="2 4" key="1">
    <citation type="submission" date="2016-11" db="EMBL/GenBank/DDBJ databases">
        <authorList>
            <person name="Jaros S."/>
            <person name="Januszkiewicz K."/>
            <person name="Wedrychowicz H."/>
        </authorList>
    </citation>
    <scope>NUCLEOTIDE SEQUENCE [LARGE SCALE GENOMIC DNA]</scope>
    <source>
        <strain evidence="2 4">DSM 784</strain>
    </source>
</reference>
<dbReference type="Proteomes" id="UP001326715">
    <property type="component" value="Chromosome"/>
</dbReference>
<evidence type="ECO:0000313" key="4">
    <source>
        <dbReference type="Proteomes" id="UP000183788"/>
    </source>
</evidence>
<dbReference type="Proteomes" id="UP000183788">
    <property type="component" value="Unassembled WGS sequence"/>
</dbReference>
<organism evidence="2 4">
    <name type="scientific">Chitinophaga sancti</name>
    <dbReference type="NCBI Taxonomy" id="1004"/>
    <lineage>
        <taxon>Bacteria</taxon>
        <taxon>Pseudomonadati</taxon>
        <taxon>Bacteroidota</taxon>
        <taxon>Chitinophagia</taxon>
        <taxon>Chitinophagales</taxon>
        <taxon>Chitinophagaceae</taxon>
        <taxon>Chitinophaga</taxon>
    </lineage>
</organism>
<evidence type="ECO:0000313" key="3">
    <source>
        <dbReference type="EMBL" id="WQG90104.1"/>
    </source>
</evidence>
<reference evidence="3 5" key="2">
    <citation type="submission" date="2023-11" db="EMBL/GenBank/DDBJ databases">
        <title>MicrobeMod: A computational toolkit for identifying prokaryotic methylation and restriction-modification with nanopore sequencing.</title>
        <authorList>
            <person name="Crits-Christoph A."/>
            <person name="Kang S.C."/>
            <person name="Lee H."/>
            <person name="Ostrov N."/>
        </authorList>
    </citation>
    <scope>NUCLEOTIDE SEQUENCE [LARGE SCALE GENOMIC DNA]</scope>
    <source>
        <strain evidence="3 5">ATCC 23090</strain>
    </source>
</reference>
<dbReference type="OrthoDB" id="685920at2"/>
<dbReference type="EMBL" id="CP140154">
    <property type="protein sequence ID" value="WQG90104.1"/>
    <property type="molecule type" value="Genomic_DNA"/>
</dbReference>